<name>A0A0F9CXR7_9ZZZZ</name>
<proteinExistence type="predicted"/>
<evidence type="ECO:0008006" key="2">
    <source>
        <dbReference type="Google" id="ProtNLM"/>
    </source>
</evidence>
<sequence>MPSSTSFSYDDLIAALSAWLEETSQEFIDNQSTIVSLGETRLTTDLNFEIFDRVITGDLTPDQYVQEIKPSDWQGTRSLHLRDPIASADADFADVVLLLSLDGVDGATVAVDDSLLNNDVNFQGAIVLDTTIKKFGTAALDADTGDPLDFLEIPHNTAFPVLAGDFTIELQINTFDQVGSHGLINHGDGGIGTTNWRVEHGNGSLTFDYATGGGGFNVFRTFGSLGPNSTFQHIAITRLGNDLFAHVDGVKSGATFDVTGVTIGVTGAIPINIGSRNESGATPNIADANASIDEVRVTVGTARY</sequence>
<comment type="caution">
    <text evidence="1">The sequence shown here is derived from an EMBL/GenBank/DDBJ whole genome shotgun (WGS) entry which is preliminary data.</text>
</comment>
<evidence type="ECO:0000313" key="1">
    <source>
        <dbReference type="EMBL" id="KKL54158.1"/>
    </source>
</evidence>
<feature type="non-terminal residue" evidence="1">
    <location>
        <position position="304"/>
    </location>
</feature>
<dbReference type="AlphaFoldDB" id="A0A0F9CXR7"/>
<dbReference type="EMBL" id="LAZR01031297">
    <property type="protein sequence ID" value="KKL54158.1"/>
    <property type="molecule type" value="Genomic_DNA"/>
</dbReference>
<protein>
    <recommendedName>
        <fullName evidence="2">LamG-like jellyroll fold domain-containing protein</fullName>
    </recommendedName>
</protein>
<dbReference type="Gene3D" id="2.60.120.200">
    <property type="match status" value="1"/>
</dbReference>
<dbReference type="SUPFAM" id="SSF49899">
    <property type="entry name" value="Concanavalin A-like lectins/glucanases"/>
    <property type="match status" value="1"/>
</dbReference>
<dbReference type="Pfam" id="PF13385">
    <property type="entry name" value="Laminin_G_3"/>
    <property type="match status" value="1"/>
</dbReference>
<organism evidence="1">
    <name type="scientific">marine sediment metagenome</name>
    <dbReference type="NCBI Taxonomy" id="412755"/>
    <lineage>
        <taxon>unclassified sequences</taxon>
        <taxon>metagenomes</taxon>
        <taxon>ecological metagenomes</taxon>
    </lineage>
</organism>
<reference evidence="1" key="1">
    <citation type="journal article" date="2015" name="Nature">
        <title>Complex archaea that bridge the gap between prokaryotes and eukaryotes.</title>
        <authorList>
            <person name="Spang A."/>
            <person name="Saw J.H."/>
            <person name="Jorgensen S.L."/>
            <person name="Zaremba-Niedzwiedzka K."/>
            <person name="Martijn J."/>
            <person name="Lind A.E."/>
            <person name="van Eijk R."/>
            <person name="Schleper C."/>
            <person name="Guy L."/>
            <person name="Ettema T.J."/>
        </authorList>
    </citation>
    <scope>NUCLEOTIDE SEQUENCE</scope>
</reference>
<gene>
    <name evidence="1" type="ORF">LCGC14_2268200</name>
</gene>
<dbReference type="InterPro" id="IPR013320">
    <property type="entry name" value="ConA-like_dom_sf"/>
</dbReference>
<accession>A0A0F9CXR7</accession>